<name>A0A1J5T3G5_9ZZZZ</name>
<dbReference type="PANTHER" id="PTHR30469">
    <property type="entry name" value="MULTIDRUG RESISTANCE PROTEIN MDTA"/>
    <property type="match status" value="1"/>
</dbReference>
<dbReference type="EMBL" id="MLJW01000009">
    <property type="protein sequence ID" value="OIR15418.1"/>
    <property type="molecule type" value="Genomic_DNA"/>
</dbReference>
<organism evidence="1">
    <name type="scientific">mine drainage metagenome</name>
    <dbReference type="NCBI Taxonomy" id="410659"/>
    <lineage>
        <taxon>unclassified sequences</taxon>
        <taxon>metagenomes</taxon>
        <taxon>ecological metagenomes</taxon>
    </lineage>
</organism>
<dbReference type="Gene3D" id="2.40.30.170">
    <property type="match status" value="1"/>
</dbReference>
<dbReference type="InterPro" id="IPR006143">
    <property type="entry name" value="RND_pump_MFP"/>
</dbReference>
<dbReference type="GO" id="GO:1990281">
    <property type="term" value="C:efflux pump complex"/>
    <property type="evidence" value="ECO:0007669"/>
    <property type="project" value="TreeGrafter"/>
</dbReference>
<dbReference type="NCBIfam" id="TIGR01730">
    <property type="entry name" value="RND_mfp"/>
    <property type="match status" value="1"/>
</dbReference>
<protein>
    <submittedName>
        <fullName evidence="1">Multidrug resistance protein MdtA</fullName>
    </submittedName>
</protein>
<sequence length="351" mass="37263">MKMKKIIPVSVIVLLLIAAGVFLMRHQHRVLSAELPPSAWATVIQDRTLAEAETRLTRPAVADVEAVDESVLSSRLSGYVVRMPLFEGSRFKRGDLLATIEMSQSDGNQSQGNSLKTDLAAAESTLLVEQDRLQRSQKLYQIGGVSLEQMQVAEAAVAAAQTRVTVARENLRNATLVAPFDGVVAARLAQPGDIATPGKPLLRVVALGPQRVLVDAPEIIAVGGLLLNGKMYAVHPWPEATGQGLRRWEARVAGLMPGSKVDVSIVNFTGKGIFIPGECMINNDGSRAELVRLPANGTDKATVQGIELLASGMEGAVARSRDLAGVRVACSSADVLNRLAGGAPYNISGVH</sequence>
<dbReference type="AlphaFoldDB" id="A0A1J5T3G5"/>
<accession>A0A1J5T3G5</accession>
<reference evidence="1" key="1">
    <citation type="submission" date="2016-10" db="EMBL/GenBank/DDBJ databases">
        <title>Sequence of Gallionella enrichment culture.</title>
        <authorList>
            <person name="Poehlein A."/>
            <person name="Muehling M."/>
            <person name="Daniel R."/>
        </authorList>
    </citation>
    <scope>NUCLEOTIDE SEQUENCE</scope>
</reference>
<dbReference type="GO" id="GO:0015562">
    <property type="term" value="F:efflux transmembrane transporter activity"/>
    <property type="evidence" value="ECO:0007669"/>
    <property type="project" value="TreeGrafter"/>
</dbReference>
<comment type="caution">
    <text evidence="1">The sequence shown here is derived from an EMBL/GenBank/DDBJ whole genome shotgun (WGS) entry which is preliminary data.</text>
</comment>
<gene>
    <name evidence="1" type="primary">mdtA_8</name>
    <name evidence="1" type="ORF">GALL_37400</name>
</gene>
<dbReference type="Gene3D" id="2.40.50.100">
    <property type="match status" value="1"/>
</dbReference>
<dbReference type="SUPFAM" id="SSF111369">
    <property type="entry name" value="HlyD-like secretion proteins"/>
    <property type="match status" value="1"/>
</dbReference>
<evidence type="ECO:0000313" key="1">
    <source>
        <dbReference type="EMBL" id="OIR15418.1"/>
    </source>
</evidence>
<dbReference type="PANTHER" id="PTHR30469:SF15">
    <property type="entry name" value="HLYD FAMILY OF SECRETION PROTEINS"/>
    <property type="match status" value="1"/>
</dbReference>
<dbReference type="Gene3D" id="1.10.287.470">
    <property type="entry name" value="Helix hairpin bin"/>
    <property type="match status" value="1"/>
</dbReference>
<proteinExistence type="predicted"/>